<comment type="similarity">
    <text evidence="1">Belongs to the HAD-like hydrolase superfamily. S-2-haloalkanoic acid dehalogenase family.</text>
</comment>
<dbReference type="InterPro" id="IPR006328">
    <property type="entry name" value="2-HAD"/>
</dbReference>
<keyword evidence="4" id="KW-1185">Reference proteome</keyword>
<dbReference type="InterPro" id="IPR036412">
    <property type="entry name" value="HAD-like_sf"/>
</dbReference>
<dbReference type="InterPro" id="IPR006439">
    <property type="entry name" value="HAD-SF_hydro_IA"/>
</dbReference>
<name>A0ABP6LXL9_9ACTN</name>
<dbReference type="Gene3D" id="1.10.150.240">
    <property type="entry name" value="Putative phosphatase, domain 2"/>
    <property type="match status" value="1"/>
</dbReference>
<gene>
    <name evidence="3" type="ORF">GCM10010448_52230</name>
</gene>
<proteinExistence type="inferred from homology"/>
<comment type="caution">
    <text evidence="3">The sequence shown here is derived from an EMBL/GenBank/DDBJ whole genome shotgun (WGS) entry which is preliminary data.</text>
</comment>
<dbReference type="InterPro" id="IPR023214">
    <property type="entry name" value="HAD_sf"/>
</dbReference>
<dbReference type="PRINTS" id="PR00413">
    <property type="entry name" value="HADHALOGNASE"/>
</dbReference>
<dbReference type="Gene3D" id="3.40.50.1000">
    <property type="entry name" value="HAD superfamily/HAD-like"/>
    <property type="match status" value="1"/>
</dbReference>
<accession>A0ABP6LXL9</accession>
<dbReference type="Pfam" id="PF00702">
    <property type="entry name" value="Hydrolase"/>
    <property type="match status" value="1"/>
</dbReference>
<organism evidence="3 4">
    <name type="scientific">Streptomyces glomeratus</name>
    <dbReference type="NCBI Taxonomy" id="284452"/>
    <lineage>
        <taxon>Bacteria</taxon>
        <taxon>Bacillati</taxon>
        <taxon>Actinomycetota</taxon>
        <taxon>Actinomycetes</taxon>
        <taxon>Kitasatosporales</taxon>
        <taxon>Streptomycetaceae</taxon>
        <taxon>Streptomyces</taxon>
    </lineage>
</organism>
<dbReference type="NCBIfam" id="TIGR01428">
    <property type="entry name" value="HAD_type_II"/>
    <property type="match status" value="1"/>
</dbReference>
<dbReference type="EMBL" id="BAAAUF010000050">
    <property type="protein sequence ID" value="GAA3062469.1"/>
    <property type="molecule type" value="Genomic_DNA"/>
</dbReference>
<sequence length="231" mass="24234">MICVLRDTRLPLLVFDVNETLTDMGPLAARLEDIGLPGRLLPVWFAGVLRDGFALTLAGGHASFAAVARDVLLTLLARERPGAPDPGAAVDHVLAALPGLPVHPDVPDGVRALYAAGHRLVTLTNGSADTTRAVLDRAELGDCFEEHLDIEGAGSWKPARAAYAYALRAVDVPAAQAMLVSVHPWDVDGAGRAGLSAAWLRRTPVPYPAALRPADREAAGVADLARRLAAG</sequence>
<evidence type="ECO:0000313" key="4">
    <source>
        <dbReference type="Proteomes" id="UP001501532"/>
    </source>
</evidence>
<evidence type="ECO:0000256" key="1">
    <source>
        <dbReference type="ARBA" id="ARBA00008106"/>
    </source>
</evidence>
<dbReference type="InterPro" id="IPR023198">
    <property type="entry name" value="PGP-like_dom2"/>
</dbReference>
<dbReference type="PANTHER" id="PTHR43316">
    <property type="entry name" value="HYDROLASE, HALOACID DELAHOGENASE-RELATED"/>
    <property type="match status" value="1"/>
</dbReference>
<dbReference type="SUPFAM" id="SSF56784">
    <property type="entry name" value="HAD-like"/>
    <property type="match status" value="1"/>
</dbReference>
<dbReference type="PANTHER" id="PTHR43316:SF3">
    <property type="entry name" value="HALOACID DEHALOGENASE, TYPE II (AFU_ORTHOLOGUE AFUA_2G07750)-RELATED"/>
    <property type="match status" value="1"/>
</dbReference>
<reference evidence="4" key="1">
    <citation type="journal article" date="2019" name="Int. J. Syst. Evol. Microbiol.">
        <title>The Global Catalogue of Microorganisms (GCM) 10K type strain sequencing project: providing services to taxonomists for standard genome sequencing and annotation.</title>
        <authorList>
            <consortium name="The Broad Institute Genomics Platform"/>
            <consortium name="The Broad Institute Genome Sequencing Center for Infectious Disease"/>
            <person name="Wu L."/>
            <person name="Ma J."/>
        </authorList>
    </citation>
    <scope>NUCLEOTIDE SEQUENCE [LARGE SCALE GENOMIC DNA]</scope>
    <source>
        <strain evidence="4">JCM 9091</strain>
    </source>
</reference>
<evidence type="ECO:0000313" key="3">
    <source>
        <dbReference type="EMBL" id="GAA3062469.1"/>
    </source>
</evidence>
<evidence type="ECO:0000256" key="2">
    <source>
        <dbReference type="ARBA" id="ARBA00022801"/>
    </source>
</evidence>
<protein>
    <submittedName>
        <fullName evidence="3">Haloacid dehalogenase type II</fullName>
    </submittedName>
</protein>
<dbReference type="Proteomes" id="UP001501532">
    <property type="component" value="Unassembled WGS sequence"/>
</dbReference>
<dbReference type="InterPro" id="IPR051540">
    <property type="entry name" value="S-2-haloacid_dehalogenase"/>
</dbReference>
<keyword evidence="2" id="KW-0378">Hydrolase</keyword>